<dbReference type="EMBL" id="BSST01000001">
    <property type="protein sequence ID" value="GLX79923.1"/>
    <property type="molecule type" value="Genomic_DNA"/>
</dbReference>
<reference evidence="2 3" key="1">
    <citation type="submission" date="2023-03" db="EMBL/GenBank/DDBJ databases">
        <title>Draft genome sequence of Thalassotalea insulae KCTC 62186T.</title>
        <authorList>
            <person name="Sawabe T."/>
        </authorList>
    </citation>
    <scope>NUCLEOTIDE SEQUENCE [LARGE SCALE GENOMIC DNA]</scope>
    <source>
        <strain evidence="2 3">KCTC 62186</strain>
    </source>
</reference>
<evidence type="ECO:0000313" key="3">
    <source>
        <dbReference type="Proteomes" id="UP001157186"/>
    </source>
</evidence>
<gene>
    <name evidence="2" type="ORF">tinsulaeT_32630</name>
</gene>
<dbReference type="InterPro" id="IPR036249">
    <property type="entry name" value="Thioredoxin-like_sf"/>
</dbReference>
<dbReference type="Gene3D" id="3.40.30.10">
    <property type="entry name" value="Glutaredoxin"/>
    <property type="match status" value="1"/>
</dbReference>
<sequence>MNQLVKVFFMLALLVCSSLISIESRALTIDTKAPLLNTKAINGTELNSTKLLTTKPIYLVFFDPYNAQILKQSQLLFKKYSKSMTFIALAPGINNNTGITQWAASDKGVEFPVVFDKDNKIFRAFDAWDQPTQILIGQGGKVKFYSQSPSADVQPAIESLLMGVQ</sequence>
<protein>
    <recommendedName>
        <fullName evidence="4">Thioredoxin domain-containing protein</fullName>
    </recommendedName>
</protein>
<proteinExistence type="predicted"/>
<feature type="chain" id="PRO_5045201200" description="Thioredoxin domain-containing protein" evidence="1">
    <location>
        <begin position="27"/>
        <end position="165"/>
    </location>
</feature>
<keyword evidence="1" id="KW-0732">Signal</keyword>
<dbReference type="RefSeq" id="WP_284245874.1">
    <property type="nucleotide sequence ID" value="NZ_BSST01000001.1"/>
</dbReference>
<feature type="signal peptide" evidence="1">
    <location>
        <begin position="1"/>
        <end position="26"/>
    </location>
</feature>
<name>A0ABQ6GVG6_9GAMM</name>
<accession>A0ABQ6GVG6</accession>
<organism evidence="2 3">
    <name type="scientific">Thalassotalea insulae</name>
    <dbReference type="NCBI Taxonomy" id="2056778"/>
    <lineage>
        <taxon>Bacteria</taxon>
        <taxon>Pseudomonadati</taxon>
        <taxon>Pseudomonadota</taxon>
        <taxon>Gammaproteobacteria</taxon>
        <taxon>Alteromonadales</taxon>
        <taxon>Colwelliaceae</taxon>
        <taxon>Thalassotalea</taxon>
    </lineage>
</organism>
<evidence type="ECO:0000313" key="2">
    <source>
        <dbReference type="EMBL" id="GLX79923.1"/>
    </source>
</evidence>
<dbReference type="SUPFAM" id="SSF52833">
    <property type="entry name" value="Thioredoxin-like"/>
    <property type="match status" value="1"/>
</dbReference>
<evidence type="ECO:0000256" key="1">
    <source>
        <dbReference type="SAM" id="SignalP"/>
    </source>
</evidence>
<dbReference type="Proteomes" id="UP001157186">
    <property type="component" value="Unassembled WGS sequence"/>
</dbReference>
<evidence type="ECO:0008006" key="4">
    <source>
        <dbReference type="Google" id="ProtNLM"/>
    </source>
</evidence>
<keyword evidence="3" id="KW-1185">Reference proteome</keyword>
<comment type="caution">
    <text evidence="2">The sequence shown here is derived from an EMBL/GenBank/DDBJ whole genome shotgun (WGS) entry which is preliminary data.</text>
</comment>